<dbReference type="SMART" id="SM00267">
    <property type="entry name" value="GGDEF"/>
    <property type="match status" value="1"/>
</dbReference>
<dbReference type="InterPro" id="IPR043128">
    <property type="entry name" value="Rev_trsase/Diguanyl_cyclase"/>
</dbReference>
<dbReference type="CDD" id="cd00077">
    <property type="entry name" value="HDc"/>
    <property type="match status" value="1"/>
</dbReference>
<dbReference type="InterPro" id="IPR000160">
    <property type="entry name" value="GGDEF_dom"/>
</dbReference>
<feature type="transmembrane region" description="Helical" evidence="1">
    <location>
        <begin position="12"/>
        <end position="33"/>
    </location>
</feature>
<sequence length="895" mass="100108">MTSGKHLSIRTTFILLFAALSLFAGGVISYISFSRGFGAARDAVDRMNREMNEVASWSIGKFLAVPAGLNRTISILLEKGFINMDHEEERERFFRGIMEEYSGQFSCVFFETPQKKRYGIRYGPEGFSEFLRPDEKKGGFSWYSAESGRLVEHLLPSCTKDSSLFMEIMEKGKPAYFTVCGNNALPGPAVSAVHPVYDSDGNALGVIGTQVLFSALEPEIQQAVQYEKAFSAVFNKKDMCLLAFFRHGEKGPAEETAGATGTAGTEILEYIRRQYQSTGEKAFISETPDGRFFTFFSEYHREGLELAILTALPEDPHTAIIRKNARFSGLLLLISQLVSIGIYMKVAKKLLSPVTVLVKTAEEFAGGNFSARAPVVRDDEIGLIAGAFNQMAGTVSSLFGNLEKIVENRTTELQRRNRELEQQTMKTAESRNMLQLLLDSTDDAVFGMDIRGNCTFCNRSFLRIMGFESPETLQGKNLHSLIHHSDACGSPIIPSRCRICLSLLTGENVHADEEVFWRADGTPLEVEYHAYPQVLDGEVVGVMVSFTDNSEQRKSRAKINYLNSHDPLTGLYNRAYFEKELKRTDLRENLPITVIFGDINGLKLTNDVFGHSAGDLLLKTAAELLKKSCREKDTVARLGGDEFAVIMTNTASSEADRIMQRIKNDFREEKVIAIRGSISMGYGTKTDPDQDLAAVVLTAEEAMYREKILFRKDIDSEMEDTIMETLHEKSPREKIHSLSMQTLCGMIGETLGLSGTETGKLKAAGYLHDIGKVVLDQKILNREDGLVEEEEDKKELLLHTAAGYRILNLFDTTLEYSEWILCHHENWDGSGFPNGIRGKDIPFQARILRVAEFWDRLRMQFKDSPGWEEHAVRELKKAAGTILDPMVVDALTARS</sequence>
<dbReference type="Pfam" id="PF00989">
    <property type="entry name" value="PAS"/>
    <property type="match status" value="1"/>
</dbReference>
<dbReference type="SMART" id="SM00091">
    <property type="entry name" value="PAS"/>
    <property type="match status" value="1"/>
</dbReference>
<feature type="domain" description="GGDEF" evidence="4">
    <location>
        <begin position="590"/>
        <end position="719"/>
    </location>
</feature>
<dbReference type="NCBIfam" id="TIGR00229">
    <property type="entry name" value="sensory_box"/>
    <property type="match status" value="1"/>
</dbReference>
<evidence type="ECO:0000259" key="4">
    <source>
        <dbReference type="PROSITE" id="PS50887"/>
    </source>
</evidence>
<dbReference type="PROSITE" id="PS50112">
    <property type="entry name" value="PAS"/>
    <property type="match status" value="1"/>
</dbReference>
<dbReference type="CDD" id="cd06225">
    <property type="entry name" value="HAMP"/>
    <property type="match status" value="1"/>
</dbReference>
<dbReference type="InterPro" id="IPR052155">
    <property type="entry name" value="Biofilm_reg_signaling"/>
</dbReference>
<organism evidence="6">
    <name type="scientific">bioreactor metagenome</name>
    <dbReference type="NCBI Taxonomy" id="1076179"/>
    <lineage>
        <taxon>unclassified sequences</taxon>
        <taxon>metagenomes</taxon>
        <taxon>ecological metagenomes</taxon>
    </lineage>
</organism>
<accession>A0A644WDD5</accession>
<keyword evidence="1" id="KW-0472">Membrane</keyword>
<dbReference type="InterPro" id="IPR000014">
    <property type="entry name" value="PAS"/>
</dbReference>
<dbReference type="PROSITE" id="PS50885">
    <property type="entry name" value="HAMP"/>
    <property type="match status" value="1"/>
</dbReference>
<dbReference type="SUPFAM" id="SSF109604">
    <property type="entry name" value="HD-domain/PDEase-like"/>
    <property type="match status" value="1"/>
</dbReference>
<feature type="domain" description="PAS" evidence="2">
    <location>
        <begin position="430"/>
        <end position="486"/>
    </location>
</feature>
<evidence type="ECO:0000256" key="1">
    <source>
        <dbReference type="SAM" id="Phobius"/>
    </source>
</evidence>
<dbReference type="PANTHER" id="PTHR44757">
    <property type="entry name" value="DIGUANYLATE CYCLASE DGCP"/>
    <property type="match status" value="1"/>
</dbReference>
<name>A0A644WDD5_9ZZZZ</name>
<dbReference type="GO" id="GO:0006355">
    <property type="term" value="P:regulation of DNA-templated transcription"/>
    <property type="evidence" value="ECO:0007669"/>
    <property type="project" value="InterPro"/>
</dbReference>
<dbReference type="SUPFAM" id="SSF158472">
    <property type="entry name" value="HAMP domain-like"/>
    <property type="match status" value="1"/>
</dbReference>
<keyword evidence="1" id="KW-0812">Transmembrane</keyword>
<evidence type="ECO:0000313" key="6">
    <source>
        <dbReference type="EMBL" id="MPM01537.1"/>
    </source>
</evidence>
<protein>
    <submittedName>
        <fullName evidence="6">Uncharacterized protein</fullName>
    </submittedName>
</protein>
<dbReference type="InterPro" id="IPR003607">
    <property type="entry name" value="HD/PDEase_dom"/>
</dbReference>
<proteinExistence type="predicted"/>
<dbReference type="Gene3D" id="3.30.450.20">
    <property type="entry name" value="PAS domain"/>
    <property type="match status" value="1"/>
</dbReference>
<dbReference type="Gene3D" id="6.10.340.10">
    <property type="match status" value="1"/>
</dbReference>
<comment type="caution">
    <text evidence="6">The sequence shown here is derived from an EMBL/GenBank/DDBJ whole genome shotgun (WGS) entry which is preliminary data.</text>
</comment>
<gene>
    <name evidence="6" type="ORF">SDC9_47777</name>
</gene>
<dbReference type="CDD" id="cd01949">
    <property type="entry name" value="GGDEF"/>
    <property type="match status" value="1"/>
</dbReference>
<evidence type="ECO:0000259" key="2">
    <source>
        <dbReference type="PROSITE" id="PS50112"/>
    </source>
</evidence>
<dbReference type="Gene3D" id="1.10.3210.10">
    <property type="entry name" value="Hypothetical protein af1432"/>
    <property type="match status" value="1"/>
</dbReference>
<dbReference type="Pfam" id="PF00990">
    <property type="entry name" value="GGDEF"/>
    <property type="match status" value="1"/>
</dbReference>
<dbReference type="InterPro" id="IPR003660">
    <property type="entry name" value="HAMP_dom"/>
</dbReference>
<dbReference type="InterPro" id="IPR035965">
    <property type="entry name" value="PAS-like_dom_sf"/>
</dbReference>
<dbReference type="PANTHER" id="PTHR44757:SF2">
    <property type="entry name" value="BIOFILM ARCHITECTURE MAINTENANCE PROTEIN MBAA"/>
    <property type="match status" value="1"/>
</dbReference>
<dbReference type="PROSITE" id="PS51832">
    <property type="entry name" value="HD_GYP"/>
    <property type="match status" value="1"/>
</dbReference>
<keyword evidence="1" id="KW-1133">Transmembrane helix</keyword>
<dbReference type="EMBL" id="VSSQ01000802">
    <property type="protein sequence ID" value="MPM01537.1"/>
    <property type="molecule type" value="Genomic_DNA"/>
</dbReference>
<dbReference type="AlphaFoldDB" id="A0A644WDD5"/>
<dbReference type="Pfam" id="PF13487">
    <property type="entry name" value="HD_5"/>
    <property type="match status" value="1"/>
</dbReference>
<dbReference type="CDD" id="cd00130">
    <property type="entry name" value="PAS"/>
    <property type="match status" value="1"/>
</dbReference>
<dbReference type="PROSITE" id="PS50887">
    <property type="entry name" value="GGDEF"/>
    <property type="match status" value="1"/>
</dbReference>
<dbReference type="Gene3D" id="3.30.70.270">
    <property type="match status" value="1"/>
</dbReference>
<dbReference type="GO" id="GO:0007165">
    <property type="term" value="P:signal transduction"/>
    <property type="evidence" value="ECO:0007669"/>
    <property type="project" value="InterPro"/>
</dbReference>
<dbReference type="SUPFAM" id="SSF55785">
    <property type="entry name" value="PYP-like sensor domain (PAS domain)"/>
    <property type="match status" value="1"/>
</dbReference>
<dbReference type="GO" id="GO:0016020">
    <property type="term" value="C:membrane"/>
    <property type="evidence" value="ECO:0007669"/>
    <property type="project" value="InterPro"/>
</dbReference>
<reference evidence="6" key="1">
    <citation type="submission" date="2019-08" db="EMBL/GenBank/DDBJ databases">
        <authorList>
            <person name="Kucharzyk K."/>
            <person name="Murdoch R.W."/>
            <person name="Higgins S."/>
            <person name="Loffler F."/>
        </authorList>
    </citation>
    <scope>NUCLEOTIDE SEQUENCE</scope>
</reference>
<dbReference type="SUPFAM" id="SSF55073">
    <property type="entry name" value="Nucleotide cyclase"/>
    <property type="match status" value="1"/>
</dbReference>
<dbReference type="InterPro" id="IPR029787">
    <property type="entry name" value="Nucleotide_cyclase"/>
</dbReference>
<dbReference type="InterPro" id="IPR037522">
    <property type="entry name" value="HD_GYP_dom"/>
</dbReference>
<evidence type="ECO:0000259" key="3">
    <source>
        <dbReference type="PROSITE" id="PS50885"/>
    </source>
</evidence>
<dbReference type="InterPro" id="IPR013767">
    <property type="entry name" value="PAS_fold"/>
</dbReference>
<dbReference type="Pfam" id="PF00672">
    <property type="entry name" value="HAMP"/>
    <property type="match status" value="1"/>
</dbReference>
<feature type="domain" description="HD-GYP" evidence="5">
    <location>
        <begin position="711"/>
        <end position="895"/>
    </location>
</feature>
<evidence type="ECO:0000259" key="5">
    <source>
        <dbReference type="PROSITE" id="PS51832"/>
    </source>
</evidence>
<feature type="domain" description="HAMP" evidence="3">
    <location>
        <begin position="348"/>
        <end position="400"/>
    </location>
</feature>
<dbReference type="SMART" id="SM00304">
    <property type="entry name" value="HAMP"/>
    <property type="match status" value="1"/>
</dbReference>
<dbReference type="NCBIfam" id="TIGR00254">
    <property type="entry name" value="GGDEF"/>
    <property type="match status" value="1"/>
</dbReference>